<accession>A0A9D3T753</accession>
<evidence type="ECO:0000256" key="5">
    <source>
        <dbReference type="SAM" id="MobiDB-lite"/>
    </source>
</evidence>
<keyword evidence="8" id="KW-1185">Reference proteome</keyword>
<dbReference type="PROSITE" id="PS00478">
    <property type="entry name" value="LIM_DOMAIN_1"/>
    <property type="match status" value="1"/>
</dbReference>
<sequence>MSAEGDRQSVFRTTKVRTTLKGDNSWINRRSEPNPEPEEKPWMAEVRATRMNGALTETSPVTSPTSPTAPSPVASSRPRPASTGYLIRGVFTKTDTNKPSSPSTSNGVSGSPSAFTPKKPSDSYKRIAPHTVRPASESSPPAEPTLSPEEFDKRTEAASSLLRGSAVRQRSYVLSAAKKYETADKPESPLSPSFKDTPSFIATRVVINDEDDSATTKAPKEVTPRVPTPQDTAPVPTQQSSSPAADTLTTLSNTLISTATSTSSPVKTQKTPEPKPPVQSSPVVDAEPTPEPSDDLGNDDLLALTESPEALVDPLPSSTEYLSQDLLTGSDSPLDHKTEGTLDELAYDVIPINTGVDSLSTDRSWRGASQLPTDEKLARTPSPEAPVDPLPSGTDFLSQDLLTGPESEAEQKTTSDDPISTQSVTTSITKTSLIDTFDPIPKTKTETPKSSSDLISLLESDKPKTTKISSMDLLDSFPEESKNSSREPLSPLSNGEVNVSSKSREDSVSDNALDALADDVIPFNTDAKSLSTDELYESQLEDIPSTEEGYEEPEEEEGDDAEDDKQTVSVTFERKSSENDSPWDRWTTPTITLQETETVEESADNPDVQTITTITTILETETKSTPPSSIESYETHPKALESASQEVSAPDSPESKKGFVYVKEYINSTELAKHNTTIGHDGGADYVSSSSSSYSYSSPSSISRGASSNCTYCGEHVGSEGKITIEDLNIYCHPGCFKCGVCSRPMGDLLYNMFLHGGVVHCESCYSNAL</sequence>
<evidence type="ECO:0000256" key="4">
    <source>
        <dbReference type="PROSITE-ProRule" id="PRU00125"/>
    </source>
</evidence>
<dbReference type="PANTHER" id="PTHR15468:SF2">
    <property type="entry name" value="ZINC FINGER PROTEIN 185"/>
    <property type="match status" value="1"/>
</dbReference>
<feature type="compositionally biased region" description="Polar residues" evidence="5">
    <location>
        <begin position="491"/>
        <end position="501"/>
    </location>
</feature>
<gene>
    <name evidence="7" type="ORF">MATL_G00171000</name>
</gene>
<dbReference type="PANTHER" id="PTHR15468">
    <property type="entry name" value="ZNF185"/>
    <property type="match status" value="1"/>
</dbReference>
<feature type="compositionally biased region" description="Polar residues" evidence="5">
    <location>
        <begin position="623"/>
        <end position="632"/>
    </location>
</feature>
<name>A0A9D3T753_MEGAT</name>
<proteinExistence type="predicted"/>
<dbReference type="GO" id="GO:0046872">
    <property type="term" value="F:metal ion binding"/>
    <property type="evidence" value="ECO:0007669"/>
    <property type="project" value="UniProtKB-KW"/>
</dbReference>
<dbReference type="PROSITE" id="PS50023">
    <property type="entry name" value="LIM_DOMAIN_2"/>
    <property type="match status" value="1"/>
</dbReference>
<feature type="compositionally biased region" description="Low complexity" evidence="5">
    <location>
        <begin position="587"/>
        <end position="596"/>
    </location>
</feature>
<dbReference type="InterPro" id="IPR052621">
    <property type="entry name" value="Cell_Prolif/Cornif_Regul"/>
</dbReference>
<feature type="compositionally biased region" description="Polar residues" evidence="5">
    <location>
        <begin position="316"/>
        <end position="331"/>
    </location>
</feature>
<feature type="compositionally biased region" description="Low complexity" evidence="5">
    <location>
        <begin position="247"/>
        <end position="264"/>
    </location>
</feature>
<keyword evidence="2 4" id="KW-0862">Zinc</keyword>
<feature type="region of interest" description="Disordered" evidence="5">
    <location>
        <begin position="1"/>
        <end position="338"/>
    </location>
</feature>
<dbReference type="Gene3D" id="2.10.110.10">
    <property type="entry name" value="Cysteine Rich Protein"/>
    <property type="match status" value="1"/>
</dbReference>
<dbReference type="SMART" id="SM00132">
    <property type="entry name" value="LIM"/>
    <property type="match status" value="1"/>
</dbReference>
<feature type="compositionally biased region" description="Low complexity" evidence="5">
    <location>
        <begin position="134"/>
        <end position="148"/>
    </location>
</feature>
<feature type="region of interest" description="Disordered" evidence="5">
    <location>
        <begin position="356"/>
        <end position="604"/>
    </location>
</feature>
<feature type="compositionally biased region" description="Basic and acidic residues" evidence="5">
    <location>
        <begin position="178"/>
        <end position="187"/>
    </location>
</feature>
<evidence type="ECO:0000256" key="3">
    <source>
        <dbReference type="ARBA" id="ARBA00023038"/>
    </source>
</evidence>
<reference evidence="7" key="1">
    <citation type="submission" date="2021-01" db="EMBL/GenBank/DDBJ databases">
        <authorList>
            <person name="Zahm M."/>
            <person name="Roques C."/>
            <person name="Cabau C."/>
            <person name="Klopp C."/>
            <person name="Donnadieu C."/>
            <person name="Jouanno E."/>
            <person name="Lampietro C."/>
            <person name="Louis A."/>
            <person name="Herpin A."/>
            <person name="Echchiki A."/>
            <person name="Berthelot C."/>
            <person name="Parey E."/>
            <person name="Roest-Crollius H."/>
            <person name="Braasch I."/>
            <person name="Postlethwait J."/>
            <person name="Bobe J."/>
            <person name="Montfort J."/>
            <person name="Bouchez O."/>
            <person name="Begum T."/>
            <person name="Mejri S."/>
            <person name="Adams A."/>
            <person name="Chen W.-J."/>
            <person name="Guiguen Y."/>
        </authorList>
    </citation>
    <scope>NUCLEOTIDE SEQUENCE</scope>
    <source>
        <strain evidence="7">YG-15Mar2019-1</strain>
        <tissue evidence="7">Brain</tissue>
    </source>
</reference>
<feature type="domain" description="LIM zinc-binding" evidence="6">
    <location>
        <begin position="708"/>
        <end position="770"/>
    </location>
</feature>
<feature type="compositionally biased region" description="Acidic residues" evidence="5">
    <location>
        <begin position="534"/>
        <end position="563"/>
    </location>
</feature>
<dbReference type="AlphaFoldDB" id="A0A9D3T753"/>
<evidence type="ECO:0000259" key="6">
    <source>
        <dbReference type="PROSITE" id="PS50023"/>
    </source>
</evidence>
<dbReference type="CDD" id="cd08368">
    <property type="entry name" value="LIM"/>
    <property type="match status" value="1"/>
</dbReference>
<comment type="caution">
    <text evidence="7">The sequence shown here is derived from an EMBL/GenBank/DDBJ whole genome shotgun (WGS) entry which is preliminary data.</text>
</comment>
<dbReference type="Proteomes" id="UP001046870">
    <property type="component" value="Chromosome 14"/>
</dbReference>
<dbReference type="OrthoDB" id="8909291at2759"/>
<feature type="compositionally biased region" description="Low complexity" evidence="5">
    <location>
        <begin position="58"/>
        <end position="83"/>
    </location>
</feature>
<evidence type="ECO:0000256" key="1">
    <source>
        <dbReference type="ARBA" id="ARBA00022723"/>
    </source>
</evidence>
<feature type="compositionally biased region" description="Polar residues" evidence="5">
    <location>
        <begin position="416"/>
        <end position="434"/>
    </location>
</feature>
<evidence type="ECO:0000256" key="2">
    <source>
        <dbReference type="ARBA" id="ARBA00022833"/>
    </source>
</evidence>
<feature type="region of interest" description="Disordered" evidence="5">
    <location>
        <begin position="621"/>
        <end position="655"/>
    </location>
</feature>
<protein>
    <recommendedName>
        <fullName evidence="6">LIM zinc-binding domain-containing protein</fullName>
    </recommendedName>
</protein>
<evidence type="ECO:0000313" key="7">
    <source>
        <dbReference type="EMBL" id="KAG7464942.1"/>
    </source>
</evidence>
<feature type="compositionally biased region" description="Polar residues" evidence="5">
    <location>
        <begin position="229"/>
        <end position="244"/>
    </location>
</feature>
<organism evidence="7 8">
    <name type="scientific">Megalops atlanticus</name>
    <name type="common">Tarpon</name>
    <name type="synonym">Clupea gigantea</name>
    <dbReference type="NCBI Taxonomy" id="7932"/>
    <lineage>
        <taxon>Eukaryota</taxon>
        <taxon>Metazoa</taxon>
        <taxon>Chordata</taxon>
        <taxon>Craniata</taxon>
        <taxon>Vertebrata</taxon>
        <taxon>Euteleostomi</taxon>
        <taxon>Actinopterygii</taxon>
        <taxon>Neopterygii</taxon>
        <taxon>Teleostei</taxon>
        <taxon>Elopiformes</taxon>
        <taxon>Megalopidae</taxon>
        <taxon>Megalops</taxon>
    </lineage>
</organism>
<evidence type="ECO:0000313" key="8">
    <source>
        <dbReference type="Proteomes" id="UP001046870"/>
    </source>
</evidence>
<keyword evidence="3 4" id="KW-0440">LIM domain</keyword>
<dbReference type="EMBL" id="JAFDVH010000014">
    <property type="protein sequence ID" value="KAG7464942.1"/>
    <property type="molecule type" value="Genomic_DNA"/>
</dbReference>
<feature type="compositionally biased region" description="Basic and acidic residues" evidence="5">
    <location>
        <begin position="29"/>
        <end position="42"/>
    </location>
</feature>
<dbReference type="InterPro" id="IPR001781">
    <property type="entry name" value="Znf_LIM"/>
</dbReference>
<keyword evidence="1 4" id="KW-0479">Metal-binding</keyword>
<feature type="compositionally biased region" description="Low complexity" evidence="5">
    <location>
        <begin position="99"/>
        <end position="113"/>
    </location>
</feature>